<feature type="compositionally biased region" description="Low complexity" evidence="1">
    <location>
        <begin position="1"/>
        <end position="18"/>
    </location>
</feature>
<dbReference type="InterPro" id="IPR004158">
    <property type="entry name" value="DUF247_pln"/>
</dbReference>
<keyword evidence="2" id="KW-0812">Transmembrane</keyword>
<name>A0AAV8EAR4_9POAL</name>
<dbReference type="EMBL" id="JAMFTS010000003">
    <property type="protein sequence ID" value="KAJ4775493.1"/>
    <property type="molecule type" value="Genomic_DNA"/>
</dbReference>
<evidence type="ECO:0000313" key="4">
    <source>
        <dbReference type="Proteomes" id="UP001140206"/>
    </source>
</evidence>
<organism evidence="3 4">
    <name type="scientific">Rhynchospora pubera</name>
    <dbReference type="NCBI Taxonomy" id="906938"/>
    <lineage>
        <taxon>Eukaryota</taxon>
        <taxon>Viridiplantae</taxon>
        <taxon>Streptophyta</taxon>
        <taxon>Embryophyta</taxon>
        <taxon>Tracheophyta</taxon>
        <taxon>Spermatophyta</taxon>
        <taxon>Magnoliopsida</taxon>
        <taxon>Liliopsida</taxon>
        <taxon>Poales</taxon>
        <taxon>Cyperaceae</taxon>
        <taxon>Cyperoideae</taxon>
        <taxon>Rhynchosporeae</taxon>
        <taxon>Rhynchospora</taxon>
    </lineage>
</organism>
<keyword evidence="4" id="KW-1185">Reference proteome</keyword>
<dbReference type="PANTHER" id="PTHR31170:SF25">
    <property type="entry name" value="BNAA09G04570D PROTEIN"/>
    <property type="match status" value="1"/>
</dbReference>
<proteinExistence type="predicted"/>
<sequence length="495" mass="57671">MDAANAPSSIAPAPSESSTQREAKEITDEIHTRGTIEEAADHVDRLHVVVDLDLSLRLSKLPMERIFISSSETLLPLMPRESEATDYFFTPRVVSIGPYHHGKSCLAKMERHKSRFLDDFLSRNTSRSFEHYQNELKKKLRQRATCSVEYDATKFDLTRDEFVDTIILDGCFILEFLIKFYNHTSDEIFNDETMLRYIKTDLLMFDNQVPMFVLRMLLGDWQNCKGPIVTLKELLAYYFWGTKDDMSMYDTNLVPGSLLQLYNQLFILPYSDDGKVKGGYPRGNYWKIYSGNPVGIDYSCMQIQAPSAQQLEKSGALFRAKRSAIFLDINFHDGVLEIPVLSMDEPFLLFFINLATFDLHVDRHFVMGSYCRFMACLLETSTDVAILRKHGIIESKFMTDQNLLDLFHKFGKFDHWMHNRNYFGSLFEDLWYFCARPEKKPYDGLWHFIARINYCIECLWNCFCAVVLVFLIFVLPAILVVFIIFAIIYVLFFYH</sequence>
<evidence type="ECO:0000256" key="2">
    <source>
        <dbReference type="SAM" id="Phobius"/>
    </source>
</evidence>
<protein>
    <submittedName>
        <fullName evidence="3">Uncharacterized protein</fullName>
    </submittedName>
</protein>
<keyword evidence="2" id="KW-1133">Transmembrane helix</keyword>
<reference evidence="3" key="1">
    <citation type="submission" date="2022-08" db="EMBL/GenBank/DDBJ databases">
        <authorList>
            <person name="Marques A."/>
        </authorList>
    </citation>
    <scope>NUCLEOTIDE SEQUENCE</scope>
    <source>
        <strain evidence="3">RhyPub2mFocal</strain>
        <tissue evidence="3">Leaves</tissue>
    </source>
</reference>
<dbReference type="Pfam" id="PF03140">
    <property type="entry name" value="DUF247"/>
    <property type="match status" value="1"/>
</dbReference>
<accession>A0AAV8EAR4</accession>
<evidence type="ECO:0000313" key="3">
    <source>
        <dbReference type="EMBL" id="KAJ4775493.1"/>
    </source>
</evidence>
<dbReference type="PANTHER" id="PTHR31170">
    <property type="entry name" value="BNAC04G53230D PROTEIN"/>
    <property type="match status" value="1"/>
</dbReference>
<feature type="region of interest" description="Disordered" evidence="1">
    <location>
        <begin position="1"/>
        <end position="24"/>
    </location>
</feature>
<keyword evidence="2" id="KW-0472">Membrane</keyword>
<gene>
    <name evidence="3" type="ORF">LUZ62_059750</name>
</gene>
<dbReference type="Proteomes" id="UP001140206">
    <property type="component" value="Chromosome 3"/>
</dbReference>
<dbReference type="AlphaFoldDB" id="A0AAV8EAR4"/>
<feature type="transmembrane region" description="Helical" evidence="2">
    <location>
        <begin position="465"/>
        <end position="494"/>
    </location>
</feature>
<evidence type="ECO:0000256" key="1">
    <source>
        <dbReference type="SAM" id="MobiDB-lite"/>
    </source>
</evidence>
<comment type="caution">
    <text evidence="3">The sequence shown here is derived from an EMBL/GenBank/DDBJ whole genome shotgun (WGS) entry which is preliminary data.</text>
</comment>